<dbReference type="InterPro" id="IPR036300">
    <property type="entry name" value="MIR_dom_sf"/>
</dbReference>
<dbReference type="OrthoDB" id="300855at2759"/>
<feature type="domain" description="MIR" evidence="5">
    <location>
        <begin position="395"/>
        <end position="465"/>
    </location>
</feature>
<dbReference type="GO" id="GO:0006816">
    <property type="term" value="P:calcium ion transport"/>
    <property type="evidence" value="ECO:0007669"/>
    <property type="project" value="InterPro"/>
</dbReference>
<proteinExistence type="predicted"/>
<dbReference type="InParanoid" id="A0A0V0Q9G8"/>
<keyword evidence="1" id="KW-0677">Repeat</keyword>
<dbReference type="Pfam" id="PF08454">
    <property type="entry name" value="RIH_assoc"/>
    <property type="match status" value="1"/>
</dbReference>
<evidence type="ECO:0000256" key="2">
    <source>
        <dbReference type="SAM" id="Coils"/>
    </source>
</evidence>
<dbReference type="EMBL" id="LDAU01000226">
    <property type="protein sequence ID" value="KRW98864.1"/>
    <property type="molecule type" value="Genomic_DNA"/>
</dbReference>
<dbReference type="Pfam" id="PF08709">
    <property type="entry name" value="Ins145_P3_rec"/>
    <property type="match status" value="1"/>
</dbReference>
<feature type="transmembrane region" description="Helical" evidence="4">
    <location>
        <begin position="2826"/>
        <end position="2847"/>
    </location>
</feature>
<dbReference type="Proteomes" id="UP000054937">
    <property type="component" value="Unassembled WGS sequence"/>
</dbReference>
<dbReference type="OMA" id="HIRINHY"/>
<keyword evidence="7" id="KW-1185">Reference proteome</keyword>
<dbReference type="PANTHER" id="PTHR13715">
    <property type="entry name" value="RYANODINE RECEPTOR AND IP3 RECEPTOR"/>
    <property type="match status" value="1"/>
</dbReference>
<feature type="compositionally biased region" description="Polar residues" evidence="3">
    <location>
        <begin position="2361"/>
        <end position="2375"/>
    </location>
</feature>
<feature type="region of interest" description="Disordered" evidence="3">
    <location>
        <begin position="424"/>
        <end position="443"/>
    </location>
</feature>
<protein>
    <submittedName>
        <fullName evidence="6">MIR motif</fullName>
    </submittedName>
</protein>
<dbReference type="PANTHER" id="PTHR13715:SF99">
    <property type="entry name" value="INOSITOL 1,4,5-TRISPHOSPHATE RECEPTOR-LIKE PROTEIN A"/>
    <property type="match status" value="1"/>
</dbReference>
<feature type="coiled-coil region" evidence="2">
    <location>
        <begin position="550"/>
        <end position="577"/>
    </location>
</feature>
<evidence type="ECO:0000256" key="3">
    <source>
        <dbReference type="SAM" id="MobiDB-lite"/>
    </source>
</evidence>
<feature type="transmembrane region" description="Helical" evidence="4">
    <location>
        <begin position="2909"/>
        <end position="2930"/>
    </location>
</feature>
<dbReference type="SMART" id="SM00472">
    <property type="entry name" value="MIR"/>
    <property type="match status" value="2"/>
</dbReference>
<feature type="transmembrane region" description="Helical" evidence="4">
    <location>
        <begin position="2733"/>
        <end position="2752"/>
    </location>
</feature>
<dbReference type="SUPFAM" id="SSF82109">
    <property type="entry name" value="MIR domain"/>
    <property type="match status" value="1"/>
</dbReference>
<keyword evidence="4" id="KW-0472">Membrane</keyword>
<reference evidence="6 7" key="1">
    <citation type="journal article" date="2015" name="Sci. Rep.">
        <title>Genome of the facultative scuticociliatosis pathogen Pseudocohnilembus persalinus provides insight into its virulence through horizontal gene transfer.</title>
        <authorList>
            <person name="Xiong J."/>
            <person name="Wang G."/>
            <person name="Cheng J."/>
            <person name="Tian M."/>
            <person name="Pan X."/>
            <person name="Warren A."/>
            <person name="Jiang C."/>
            <person name="Yuan D."/>
            <person name="Miao W."/>
        </authorList>
    </citation>
    <scope>NUCLEOTIDE SEQUENCE [LARGE SCALE GENOMIC DNA]</scope>
    <source>
        <strain evidence="6">36N120E</strain>
    </source>
</reference>
<dbReference type="InterPro" id="IPR015925">
    <property type="entry name" value="Ryanodine_IP3_receptor"/>
</dbReference>
<dbReference type="Gene3D" id="2.80.10.50">
    <property type="match status" value="2"/>
</dbReference>
<sequence>MSEEDENQNDQNIQKQQEIKYGSIISISHFQDNNSFISADGHINNYAYLYNFGEDSRIKQQKMEQSRKKENKKSKQSKSNLYTKFNFSNTLFVIFPKGTNKDKMKILEKLNLDSDEIYNQDEQKSIPPLQSEEIEPLKNDLLKEYYSNFENFKKSSFGLPVNYNQSVQLMHLNSAKFLACKPIEAQHQKEKFQVSLDDYTSENTIFKFAQSFNYQKDGDQVIFANEITYIERFIPLQNKPTYLHSSQEINKLQNQQESQSGLFPTIQTSNLNLSRRPEKQKEEFNKREINGTNSDDSTAWKLNLFNQYPIEQTDQIFAGDIVWLHHSELNSIIASRRIDKGVDKYNFSSLNLSKWLDLDNLELNLNQSQTGDEFSDYSGNTFGMWIIQCKSQQEGGDLVFEKEYRLRHMSSGCFLAVKKVTPENNEEQGQYPHQQNTRKHQPSSQYKLCLTPAADQSTLFTFEQLQTDKMKNQKNNINNGQFTFIKHVQSEKYVNINPNSSQQSQYTPGLQNQRQDNQLFRLYKAGQEEVWEVNFILSTFRCLTSFALALEKLSVQNEQDEANMNQLTKKINKTQKCIQMLTDFVINKLGNSQPEQVFGSVNSKRQKLIQEQYFIEVLVKILEDALSKSELERWEELNEVAKIKQNQVLTSQDKKQLKKKLKDGRIDEHELFNFYNDKIKLCKQIYILLQRTADDNSKNQELIFTYLPFFQIHAKYIPEACACMADIVSKNENLLFNLSVSIKINFDHKKQKIVEKSENNTVKFLINLHDGNQYDKREEVRKEQHINFRQHEKLIVKPVNLIQFFMNLIWDAGEDLKLFLKNHNKNSHDLPQIPNNIKSYLDFLSAICRFEDKGISLNQEIIYKFYKTYSSVRKVLSVKYFDDQYINLLGNKPEQVESLKSLMKFYSDLAYGRNFLWKDYLQEKFNEKQIYNQIWDSSSDINRFQLSANYCNLIQSLFIDHDPLVQVNSPNYCRLFIESNQSNNLISINNEKTTNLKILSEKLQDYLLDFNIKIINYVSQIALINNNQSQNSQNLRHSQLNSVINLKQPIKEEEKLDFLKDELLKNTLYLISKLNQLNVLKILGLSSHTNDYLPKLLRSLLTMLQYNKNNLKFVSAIYNSSEKIVNQKIKIKREQSAQVLGGLTSGLTSKFTGISSFLKKKEPEKDQKDLNNDTFKIDKADMMDPEMFKNPFMRGFIKLNNQLEDIVHEDSYQIQTELEIKKTICKMLSNFIDQRQDFLMQNALCWFKDNISVVTENNKDKLQEVTQKLVENIIPAVGKTGIISIDDEFQKKQKEKYKNMKLYLYKKDNHQVPIFYDLDTILSRNLLSDNKSDIQKDADDGNPVQSVLPKLLTNFFLVTDENLKQMVLKVILRLFNQRLELQNNLNKMLVLFEKEKIVIYKQCEIKIRQLKQKIEKSEIWLAGLGGNNEESNKDSLIEVREISEILKTLKNAFYKETYISKEANGDFKICMLENNQLEVDEDKQQILRYLNLQNIIMQLINDGVPHAANFIMDSNVNIIVKEEIIFMFTLAHQVLQTFVQGNPENQKSMIGECTNLLRFANYDFGQIKLVCEIYRNNYKLLEKFDRNLLVIFSNLIEDEGRQQHFLEFYEVVQSITQIKDNDTNTQFIFENQLYVLNTFLPIKENAKKEIKLLYADGSEVQNIGLNFEDTSSIEELNFLEKLKEVGFRDTFRDEPFLYHARLLDLILKTTLEQCTEFDDKMSFLEVEKITFNISINKVKKIFSFMYLLQILEAEDDFFVGTNQLSKKEWLEIVQNDEFDPNDMQKHQQIMEAHKLVGYSYIKPYVMNFLRCVHILSDKDFAIESMQDDLGEITFQQMQFARFLDLEARKIEKIKDNKQYTDEYTQYLFMYLISTIIAYIDKYFPNFKQIIQQNKNDDDLRQDQMSIKNFCTVLANNYQKFSGKVVTRQEQRMQKLMSYVKSQDEVEMLSVEKKLTQVTIVNKRLDQDKKYVYEKQEGTKKRRQTFTKLNSAFQKLNVINKIQAKELESQQAKDEAQLINLENKSKETPQDLARNKFYWEESFIGNLIYLDEIDNLIDQERQALADAILNVDKLCDQQFLSQIDPKPSKELILQKLIDFLVNSIEDEQNKQTNIALIKVLIQIINKHDNDKVKKLEMQNLFEKLGAINMILYVISENHKNFDGDLFEHFLIFINSLLDGGNLNNQTAVYNYFIHNKKSEIIFKKFQQYFDKQITSLQAKAKKKKLDKQKRQKKTEDLEEENADQQDEDIFCSEQDITILGEILNFLQNCVENHNLDLQNYLRNQWNHRNKYDMVNAVADLLRTYYRDARTQDMYDNMQKCLDTLSEFIQGPCPENQMAVSESKFFEVFQEIFEPVDKNQVSRSTMSMRTKKSTQGMKSKKSTMGRTKKAIALEEWQIARLQNKCLVLALSLLEKRDVSQDKTIIKQILRHLPINIVEHHLLNIYGQFIRQYKSQYKQECLSHLDEEDPQMDQDLDEEDQNQNKGCCKKIKEKIIDALKDSFQILFQVLGLVDDKITPQEKYAFILQNGFYLFFIFSYYMESGERIEGNIVTEYRAKQKAIVSNKKNFLQKFLDADNIVSQIFKLAWTIAAQIFERLDYVRIQILEKSLKSPDKQTQEQKKILNKKKMEEKKKMLKSTLKFFYKNTAHIDIVRDDQLEQIFFIKLPYTLFMPKEKKTEFNNNVSRTNLKSKVEGLVEKSYEYIEICKHEEYLNSFFQKNKFLAIFANYVKLWKDLAFILTLLLNVFILLSYSSVFPDDDGSFDDSRMHEPRLFMMNSMTAKQTKTFFFIFGLMMSLCSMFVVGFFLIKNLPLVIQKVMKKDKTKGQLFLTYILFIIVLYIFTLVGYQFLRKDYLGECEDLFWCFMLMLDYTFKSNGGIGGFLDDSRAGALEEQGLDNTEDYKFLRFIFDTLFNLIIVIILVNIVSGIIIDTFGQLREEETKKLEDIEDKCFICGNKKTEFDRQSQGGFNQHIRINHYMWNYMFYIAYLDWKTKNDYTGVESYIYEKLQAKDCNWFPLNKARELQNLDEKLKQQQIETFNNLQGDINGLIKDTGTVQKKFLLQMQYEQKY</sequence>
<evidence type="ECO:0000256" key="1">
    <source>
        <dbReference type="ARBA" id="ARBA00022737"/>
    </source>
</evidence>
<evidence type="ECO:0000313" key="7">
    <source>
        <dbReference type="Proteomes" id="UP000054937"/>
    </source>
</evidence>
<comment type="caution">
    <text evidence="6">The sequence shown here is derived from an EMBL/GenBank/DDBJ whole genome shotgun (WGS) entry which is preliminary data.</text>
</comment>
<keyword evidence="4" id="KW-1133">Transmembrane helix</keyword>
<feature type="transmembrane region" description="Helical" evidence="4">
    <location>
        <begin position="2783"/>
        <end position="2805"/>
    </location>
</feature>
<dbReference type="SUPFAM" id="SSF100909">
    <property type="entry name" value="IP3 receptor type 1 binding core, domain 2"/>
    <property type="match status" value="2"/>
</dbReference>
<dbReference type="InterPro" id="IPR013662">
    <property type="entry name" value="RIH_assoc-dom"/>
</dbReference>
<evidence type="ECO:0000259" key="5">
    <source>
        <dbReference type="SMART" id="SM00472"/>
    </source>
</evidence>
<feature type="region of interest" description="Disordered" evidence="3">
    <location>
        <begin position="2223"/>
        <end position="2244"/>
    </location>
</feature>
<dbReference type="InterPro" id="IPR035910">
    <property type="entry name" value="RyR/IP3R_RIH_dom_sf"/>
</dbReference>
<dbReference type="Gene3D" id="1.10.287.70">
    <property type="match status" value="1"/>
</dbReference>
<accession>A0A0V0Q9G8</accession>
<organism evidence="6 7">
    <name type="scientific">Pseudocohnilembus persalinus</name>
    <name type="common">Ciliate</name>
    <dbReference type="NCBI Taxonomy" id="266149"/>
    <lineage>
        <taxon>Eukaryota</taxon>
        <taxon>Sar</taxon>
        <taxon>Alveolata</taxon>
        <taxon>Ciliophora</taxon>
        <taxon>Intramacronucleata</taxon>
        <taxon>Oligohymenophorea</taxon>
        <taxon>Scuticociliatia</taxon>
        <taxon>Philasterida</taxon>
        <taxon>Pseudocohnilembidae</taxon>
        <taxon>Pseudocohnilembus</taxon>
    </lineage>
</organism>
<evidence type="ECO:0000256" key="4">
    <source>
        <dbReference type="SAM" id="Phobius"/>
    </source>
</evidence>
<keyword evidence="4" id="KW-0812">Transmembrane</keyword>
<feature type="transmembrane region" description="Helical" evidence="4">
    <location>
        <begin position="2520"/>
        <end position="2538"/>
    </location>
</feature>
<dbReference type="CDD" id="cd23263">
    <property type="entry name" value="beta-trefoil_MIR"/>
    <property type="match status" value="1"/>
</dbReference>
<feature type="compositionally biased region" description="Acidic residues" evidence="3">
    <location>
        <begin position="2235"/>
        <end position="2244"/>
    </location>
</feature>
<dbReference type="InterPro" id="IPR014821">
    <property type="entry name" value="Ins145_P3_rcpt"/>
</dbReference>
<name>A0A0V0Q9G8_PSEPJ</name>
<evidence type="ECO:0000313" key="6">
    <source>
        <dbReference type="EMBL" id="KRW98864.1"/>
    </source>
</evidence>
<dbReference type="InterPro" id="IPR016093">
    <property type="entry name" value="MIR_motif"/>
</dbReference>
<feature type="region of interest" description="Disordered" evidence="3">
    <location>
        <begin position="2361"/>
        <end position="2382"/>
    </location>
</feature>
<feature type="domain" description="MIR" evidence="5">
    <location>
        <begin position="158"/>
        <end position="211"/>
    </location>
</feature>
<keyword evidence="2" id="KW-0175">Coiled coil</keyword>
<gene>
    <name evidence="6" type="ORF">PPERSA_07362</name>
</gene>